<accession>A2BJ05</accession>
<dbReference type="GO" id="GO:0006281">
    <property type="term" value="P:DNA repair"/>
    <property type="evidence" value="ECO:0007669"/>
    <property type="project" value="UniProtKB-KW"/>
</dbReference>
<dbReference type="STRING" id="415426.Hbut_0091"/>
<dbReference type="RefSeq" id="WP_011821283.1">
    <property type="nucleotide sequence ID" value="NC_008818.1"/>
</dbReference>
<dbReference type="SMR" id="A2BJ05"/>
<dbReference type="EnsemblBacteria" id="ABM79966">
    <property type="protein sequence ID" value="ABM79966"/>
    <property type="gene ID" value="Hbut_0091"/>
</dbReference>
<dbReference type="SUPFAM" id="SSF52141">
    <property type="entry name" value="Uracil-DNA glycosylase-like"/>
    <property type="match status" value="1"/>
</dbReference>
<dbReference type="SMART" id="SM00986">
    <property type="entry name" value="UDG"/>
    <property type="match status" value="1"/>
</dbReference>
<evidence type="ECO:0000256" key="3">
    <source>
        <dbReference type="ARBA" id="ARBA00012030"/>
    </source>
</evidence>
<gene>
    <name evidence="14" type="ordered locus">Hbut_0091</name>
</gene>
<name>A2BJ05_HYPBU</name>
<dbReference type="CDD" id="cd10030">
    <property type="entry name" value="UDG-F4_TTUDGA_SPO1dp_like"/>
    <property type="match status" value="1"/>
</dbReference>
<dbReference type="PANTHER" id="PTHR33693">
    <property type="entry name" value="TYPE-5 URACIL-DNA GLYCOSYLASE"/>
    <property type="match status" value="1"/>
</dbReference>
<dbReference type="NCBIfam" id="NF040953">
    <property type="entry name" value="Arch_udg"/>
    <property type="match status" value="1"/>
</dbReference>
<keyword evidence="7" id="KW-0227">DNA damage</keyword>
<dbReference type="InterPro" id="IPR051536">
    <property type="entry name" value="UDG_Type-4/5"/>
</dbReference>
<evidence type="ECO:0000256" key="7">
    <source>
        <dbReference type="ARBA" id="ARBA00022763"/>
    </source>
</evidence>
<evidence type="ECO:0000256" key="9">
    <source>
        <dbReference type="ARBA" id="ARBA00023004"/>
    </source>
</evidence>
<dbReference type="Pfam" id="PF03167">
    <property type="entry name" value="UDG"/>
    <property type="match status" value="1"/>
</dbReference>
<dbReference type="OrthoDB" id="8612at2157"/>
<proteinExistence type="inferred from homology"/>
<feature type="region of interest" description="Disordered" evidence="12">
    <location>
        <begin position="195"/>
        <end position="221"/>
    </location>
</feature>
<evidence type="ECO:0000256" key="11">
    <source>
        <dbReference type="ARBA" id="ARBA00023204"/>
    </source>
</evidence>
<dbReference type="Gene3D" id="3.40.470.10">
    <property type="entry name" value="Uracil-DNA glycosylase-like domain"/>
    <property type="match status" value="1"/>
</dbReference>
<evidence type="ECO:0000256" key="5">
    <source>
        <dbReference type="ARBA" id="ARBA00022485"/>
    </source>
</evidence>
<comment type="catalytic activity">
    <reaction evidence="1">
        <text>Hydrolyzes single-stranded DNA or mismatched double-stranded DNA and polynucleotides, releasing free uracil.</text>
        <dbReference type="EC" id="3.2.2.27"/>
    </reaction>
</comment>
<organism evidence="14 15">
    <name type="scientific">Hyperthermus butylicus (strain DSM 5456 / JCM 9403 / PLM1-5)</name>
    <dbReference type="NCBI Taxonomy" id="415426"/>
    <lineage>
        <taxon>Archaea</taxon>
        <taxon>Thermoproteota</taxon>
        <taxon>Thermoprotei</taxon>
        <taxon>Desulfurococcales</taxon>
        <taxon>Pyrodictiaceae</taxon>
        <taxon>Hyperthermus</taxon>
    </lineage>
</organism>
<evidence type="ECO:0000256" key="8">
    <source>
        <dbReference type="ARBA" id="ARBA00022801"/>
    </source>
</evidence>
<dbReference type="AlphaFoldDB" id="A2BJ05"/>
<sequence>MSVEEEYRRLVEEIMNCTKCRLHQYRRNPVPGEGPLNAKVMVIGEAPGRNEDLQGRPFVGAAGQLLNKLLELAGLKREQVYITNIVKCRPPGNRDPQEDEVKACLPYLLHQIRLVKPKLIIAVGRHSARTLLELAGLQWRSMSEQHGKTYHGEIGGVKLMITVTYHPAAALYKPPLRQKLEDDFRGPIAAAVREALREEPTSKKPRTLLDYLKPSPPSSKS</sequence>
<evidence type="ECO:0000259" key="13">
    <source>
        <dbReference type="SMART" id="SM00986"/>
    </source>
</evidence>
<keyword evidence="11" id="KW-0234">DNA repair</keyword>
<evidence type="ECO:0000256" key="6">
    <source>
        <dbReference type="ARBA" id="ARBA00022723"/>
    </source>
</evidence>
<comment type="similarity">
    <text evidence="2">Belongs to the uracil-DNA glycosylase (UDG) superfamily. Type 4 (UDGa) family.</text>
</comment>
<evidence type="ECO:0000256" key="4">
    <source>
        <dbReference type="ARBA" id="ARBA00019403"/>
    </source>
</evidence>
<evidence type="ECO:0000256" key="10">
    <source>
        <dbReference type="ARBA" id="ARBA00023014"/>
    </source>
</evidence>
<dbReference type="HOGENOM" id="CLU_044815_1_3_2"/>
<keyword evidence="5" id="KW-0004">4Fe-4S</keyword>
<dbReference type="InterPro" id="IPR005122">
    <property type="entry name" value="Uracil-DNA_glycosylase-like"/>
</dbReference>
<dbReference type="GO" id="GO:0046872">
    <property type="term" value="F:metal ion binding"/>
    <property type="evidence" value="ECO:0007669"/>
    <property type="project" value="UniProtKB-KW"/>
</dbReference>
<protein>
    <recommendedName>
        <fullName evidence="4">Type-4 uracil-DNA glycosylase</fullName>
        <ecNumber evidence="3">3.2.2.27</ecNumber>
    </recommendedName>
</protein>
<evidence type="ECO:0000313" key="15">
    <source>
        <dbReference type="Proteomes" id="UP000002593"/>
    </source>
</evidence>
<dbReference type="EC" id="3.2.2.27" evidence="3"/>
<dbReference type="GO" id="GO:0004844">
    <property type="term" value="F:uracil DNA N-glycosylase activity"/>
    <property type="evidence" value="ECO:0007669"/>
    <property type="project" value="UniProtKB-EC"/>
</dbReference>
<dbReference type="InterPro" id="IPR036895">
    <property type="entry name" value="Uracil-DNA_glycosylase-like_sf"/>
</dbReference>
<keyword evidence="8" id="KW-0378">Hydrolase</keyword>
<keyword evidence="9" id="KW-0408">Iron</keyword>
<dbReference type="NCBIfam" id="TIGR00758">
    <property type="entry name" value="UDG_fam4"/>
    <property type="match status" value="1"/>
</dbReference>
<dbReference type="GO" id="GO:0051539">
    <property type="term" value="F:4 iron, 4 sulfur cluster binding"/>
    <property type="evidence" value="ECO:0007669"/>
    <property type="project" value="UniProtKB-KW"/>
</dbReference>
<dbReference type="Proteomes" id="UP000002593">
    <property type="component" value="Chromosome"/>
</dbReference>
<dbReference type="InterPro" id="IPR005273">
    <property type="entry name" value="Ura-DNA_glyco_family4"/>
</dbReference>
<evidence type="ECO:0000256" key="12">
    <source>
        <dbReference type="SAM" id="MobiDB-lite"/>
    </source>
</evidence>
<dbReference type="GeneID" id="4782320"/>
<evidence type="ECO:0000313" key="14">
    <source>
        <dbReference type="EMBL" id="ABM79966.1"/>
    </source>
</evidence>
<reference evidence="14 15" key="1">
    <citation type="journal article" date="2007" name="Archaea">
        <title>The genome of Hyperthermus butylicus: a sulfur-reducing, peptide fermenting, neutrophilic Crenarchaeote growing up to 108 degrees C.</title>
        <authorList>
            <person name="Brugger K."/>
            <person name="Chen L."/>
            <person name="Stark M."/>
            <person name="Zibat A."/>
            <person name="Redder P."/>
            <person name="Ruepp A."/>
            <person name="Awayez M."/>
            <person name="She Q."/>
            <person name="Garrett R.A."/>
            <person name="Klenk H.P."/>
        </authorList>
    </citation>
    <scope>NUCLEOTIDE SEQUENCE [LARGE SCALE GENOMIC DNA]</scope>
    <source>
        <strain evidence="15">DSM 5456 / JCM 9403 / PLM1-5</strain>
    </source>
</reference>
<dbReference type="PANTHER" id="PTHR33693:SF1">
    <property type="entry name" value="TYPE-4 URACIL-DNA GLYCOSYLASE"/>
    <property type="match status" value="1"/>
</dbReference>
<dbReference type="eggNOG" id="arCOG00905">
    <property type="taxonomic scope" value="Archaea"/>
</dbReference>
<keyword evidence="15" id="KW-1185">Reference proteome</keyword>
<dbReference type="KEGG" id="hbu:Hbut_0091"/>
<evidence type="ECO:0000256" key="1">
    <source>
        <dbReference type="ARBA" id="ARBA00001400"/>
    </source>
</evidence>
<evidence type="ECO:0000256" key="2">
    <source>
        <dbReference type="ARBA" id="ARBA00006521"/>
    </source>
</evidence>
<keyword evidence="6" id="KW-0479">Metal-binding</keyword>
<keyword evidence="10" id="KW-0411">Iron-sulfur</keyword>
<feature type="domain" description="Uracil-DNA glycosylase-like" evidence="13">
    <location>
        <begin position="31"/>
        <end position="185"/>
    </location>
</feature>
<dbReference type="InterPro" id="IPR053423">
    <property type="entry name" value="Type-4_UDG"/>
</dbReference>
<dbReference type="SMART" id="SM00987">
    <property type="entry name" value="UreE_C"/>
    <property type="match status" value="1"/>
</dbReference>
<dbReference type="EMBL" id="CP000493">
    <property type="protein sequence ID" value="ABM79966.1"/>
    <property type="molecule type" value="Genomic_DNA"/>
</dbReference>